<evidence type="ECO:0000256" key="3">
    <source>
        <dbReference type="ARBA" id="ARBA00022670"/>
    </source>
</evidence>
<dbReference type="CDD" id="cd08662">
    <property type="entry name" value="M13"/>
    <property type="match status" value="1"/>
</dbReference>
<dbReference type="Pfam" id="PF05649">
    <property type="entry name" value="Peptidase_M13_N"/>
    <property type="match status" value="1"/>
</dbReference>
<evidence type="ECO:0000256" key="6">
    <source>
        <dbReference type="ARBA" id="ARBA00022833"/>
    </source>
</evidence>
<dbReference type="GO" id="GO:0005886">
    <property type="term" value="C:plasma membrane"/>
    <property type="evidence" value="ECO:0007669"/>
    <property type="project" value="TreeGrafter"/>
</dbReference>
<evidence type="ECO:0000256" key="7">
    <source>
        <dbReference type="ARBA" id="ARBA00023049"/>
    </source>
</evidence>
<dbReference type="Gene3D" id="3.40.390.10">
    <property type="entry name" value="Collagenase (Catalytic Domain)"/>
    <property type="match status" value="1"/>
</dbReference>
<reference evidence="11 14" key="1">
    <citation type="submission" date="2018-08" db="EMBL/GenBank/DDBJ databases">
        <title>A genome reference for cultivated species of the human gut microbiota.</title>
        <authorList>
            <person name="Zou Y."/>
            <person name="Xue W."/>
            <person name="Luo G."/>
        </authorList>
    </citation>
    <scope>NUCLEOTIDE SEQUENCE [LARGE SCALE GENOMIC DNA]</scope>
    <source>
        <strain evidence="12 14">AF26-4BH</strain>
        <strain evidence="11">TF05-5AC</strain>
    </source>
</reference>
<feature type="domain" description="Peptidase M13 C-terminal" evidence="9">
    <location>
        <begin position="478"/>
        <end position="667"/>
    </location>
</feature>
<organism evidence="11 13">
    <name type="scientific">Eisenbergiella massiliensis</name>
    <dbReference type="NCBI Taxonomy" id="1720294"/>
    <lineage>
        <taxon>Bacteria</taxon>
        <taxon>Bacillati</taxon>
        <taxon>Bacillota</taxon>
        <taxon>Clostridia</taxon>
        <taxon>Lachnospirales</taxon>
        <taxon>Lachnospiraceae</taxon>
        <taxon>Eisenbergiella</taxon>
    </lineage>
</organism>
<comment type="caution">
    <text evidence="11">The sequence shown here is derived from an EMBL/GenBank/DDBJ whole genome shotgun (WGS) entry which is preliminary data.</text>
</comment>
<keyword evidence="7" id="KW-0482">Metalloprotease</keyword>
<name>A0A3E3HWD3_9FIRM</name>
<dbReference type="InterPro" id="IPR000718">
    <property type="entry name" value="Peptidase_M13"/>
</dbReference>
<dbReference type="InterPro" id="IPR024079">
    <property type="entry name" value="MetalloPept_cat_dom_sf"/>
</dbReference>
<dbReference type="InterPro" id="IPR042089">
    <property type="entry name" value="Peptidase_M13_dom_2"/>
</dbReference>
<dbReference type="PANTHER" id="PTHR11733:SF167">
    <property type="entry name" value="FI17812P1-RELATED"/>
    <property type="match status" value="1"/>
</dbReference>
<dbReference type="InterPro" id="IPR008753">
    <property type="entry name" value="Peptidase_M13_N"/>
</dbReference>
<dbReference type="GO" id="GO:0016485">
    <property type="term" value="P:protein processing"/>
    <property type="evidence" value="ECO:0007669"/>
    <property type="project" value="TreeGrafter"/>
</dbReference>
<feature type="domain" description="Peptidase M13 N-terminal" evidence="10">
    <location>
        <begin position="40"/>
        <end position="420"/>
    </location>
</feature>
<keyword evidence="6" id="KW-0862">Zinc</keyword>
<keyword evidence="4" id="KW-0479">Metal-binding</keyword>
<dbReference type="Gene3D" id="1.10.1380.10">
    <property type="entry name" value="Neutral endopeptidase , domain2"/>
    <property type="match status" value="1"/>
</dbReference>
<comment type="similarity">
    <text evidence="2">Belongs to the peptidase M13 family.</text>
</comment>
<accession>A0A3E3HWD3</accession>
<evidence type="ECO:0000256" key="1">
    <source>
        <dbReference type="ARBA" id="ARBA00001947"/>
    </source>
</evidence>
<evidence type="ECO:0000313" key="11">
    <source>
        <dbReference type="EMBL" id="RGE56055.1"/>
    </source>
</evidence>
<keyword evidence="8" id="KW-0732">Signal</keyword>
<dbReference type="EMBL" id="QVLU01000015">
    <property type="protein sequence ID" value="RGE70550.1"/>
    <property type="molecule type" value="Genomic_DNA"/>
</dbReference>
<sequence>MNKNRVFSWLMAIVLSFGMLLTPLTADAAPQSVDPGQAREDFYEAVDAKLIAGMKINDDASGTGWFYQLRNKVDEELKGYIINYADNIDSYDKNSKEYQLGALYLCAMDADTRNAYCYGTVGNKFLADVDRAQNMEELLSVVMKLDRTYGIGTLFSAGYGVDTKNVDEKVLYVSAGTAFLSKEYWFGEDDYSLSVREAARSFISTLHQINGKTKEDADALADQICTLCRTLSAATYEIQEYYDPEKLYHAYQVSDLKEIFCSGLPMDLFCSLYEAQENNKIIVGEPEYLASFGSLMTDGNLSLLKEYVKTIFYYICSDWSDMESQNALGDFQQAQEGTVTAKSPEKISLSLVKTVLNDFCSQVYVENCFDKESKIEVENMVKQVLDVYRERIIKLDWMQDATKVEAVKKINSMTVKVGYPDQWPSYMDAVRIYSPAEGGNLIDNVLNLYRISIQDSYEKREEPTDRKKWEQADAFTVNAFYMPSENAIYFPAGILQSPFYDKNASAEENWGGIGTVIGHEITHAFDNTGAKYDSKGNYRNWWTQEDLVKFEELSQRVVEYYNGYENAGLQVNGKQTLTENIADLGGVSAITEIACTEGVDRKALYNQYAWIWAVKYTPDATKMLMLSDTHSPGKIRVNAVLSSMPEFYEAYGVVPGDGMYKSPEERVSIW</sequence>
<evidence type="ECO:0000256" key="8">
    <source>
        <dbReference type="SAM" id="SignalP"/>
    </source>
</evidence>
<keyword evidence="13" id="KW-1185">Reference proteome</keyword>
<dbReference type="GeneID" id="97990267"/>
<evidence type="ECO:0000313" key="12">
    <source>
        <dbReference type="EMBL" id="RGE70550.1"/>
    </source>
</evidence>
<evidence type="ECO:0000313" key="13">
    <source>
        <dbReference type="Proteomes" id="UP000260812"/>
    </source>
</evidence>
<dbReference type="OrthoDB" id="9775677at2"/>
<dbReference type="Proteomes" id="UP000261166">
    <property type="component" value="Unassembled WGS sequence"/>
</dbReference>
<evidence type="ECO:0000256" key="4">
    <source>
        <dbReference type="ARBA" id="ARBA00022723"/>
    </source>
</evidence>
<dbReference type="RefSeq" id="WP_025490390.1">
    <property type="nucleotide sequence ID" value="NZ_CALBAU010000429.1"/>
</dbReference>
<dbReference type="InterPro" id="IPR018497">
    <property type="entry name" value="Peptidase_M13_C"/>
</dbReference>
<dbReference type="Pfam" id="PF01431">
    <property type="entry name" value="Peptidase_M13"/>
    <property type="match status" value="1"/>
</dbReference>
<evidence type="ECO:0000259" key="10">
    <source>
        <dbReference type="Pfam" id="PF05649"/>
    </source>
</evidence>
<dbReference type="EMBL" id="QVLV01000031">
    <property type="protein sequence ID" value="RGE56055.1"/>
    <property type="molecule type" value="Genomic_DNA"/>
</dbReference>
<dbReference type="SUPFAM" id="SSF55486">
    <property type="entry name" value="Metalloproteases ('zincins'), catalytic domain"/>
    <property type="match status" value="1"/>
</dbReference>
<evidence type="ECO:0000313" key="14">
    <source>
        <dbReference type="Proteomes" id="UP000261166"/>
    </source>
</evidence>
<protein>
    <submittedName>
        <fullName evidence="11">M13 family peptidase</fullName>
    </submittedName>
</protein>
<dbReference type="PANTHER" id="PTHR11733">
    <property type="entry name" value="ZINC METALLOPROTEASE FAMILY M13 NEPRILYSIN-RELATED"/>
    <property type="match status" value="1"/>
</dbReference>
<dbReference type="Proteomes" id="UP000260812">
    <property type="component" value="Unassembled WGS sequence"/>
</dbReference>
<dbReference type="PRINTS" id="PR00786">
    <property type="entry name" value="NEPRILYSIN"/>
</dbReference>
<feature type="signal peptide" evidence="8">
    <location>
        <begin position="1"/>
        <end position="28"/>
    </location>
</feature>
<keyword evidence="5" id="KW-0378">Hydrolase</keyword>
<dbReference type="PROSITE" id="PS51885">
    <property type="entry name" value="NEPRILYSIN"/>
    <property type="match status" value="1"/>
</dbReference>
<comment type="cofactor">
    <cofactor evidence="1">
        <name>Zn(2+)</name>
        <dbReference type="ChEBI" id="CHEBI:29105"/>
    </cofactor>
</comment>
<evidence type="ECO:0000256" key="2">
    <source>
        <dbReference type="ARBA" id="ARBA00007357"/>
    </source>
</evidence>
<proteinExistence type="inferred from homology"/>
<keyword evidence="3" id="KW-0645">Protease</keyword>
<dbReference type="GO" id="GO:0004222">
    <property type="term" value="F:metalloendopeptidase activity"/>
    <property type="evidence" value="ECO:0007669"/>
    <property type="project" value="InterPro"/>
</dbReference>
<gene>
    <name evidence="12" type="ORF">DWY69_16585</name>
    <name evidence="11" type="ORF">DXC51_26275</name>
</gene>
<feature type="chain" id="PRO_5036080116" evidence="8">
    <location>
        <begin position="29"/>
        <end position="670"/>
    </location>
</feature>
<dbReference type="GO" id="GO:0046872">
    <property type="term" value="F:metal ion binding"/>
    <property type="evidence" value="ECO:0007669"/>
    <property type="project" value="UniProtKB-KW"/>
</dbReference>
<evidence type="ECO:0000256" key="5">
    <source>
        <dbReference type="ARBA" id="ARBA00022801"/>
    </source>
</evidence>
<evidence type="ECO:0000259" key="9">
    <source>
        <dbReference type="Pfam" id="PF01431"/>
    </source>
</evidence>
<dbReference type="AlphaFoldDB" id="A0A3E3HWD3"/>